<dbReference type="InterPro" id="IPR036236">
    <property type="entry name" value="Znf_C2H2_sf"/>
</dbReference>
<dbReference type="RefSeq" id="XP_065654457.1">
    <property type="nucleotide sequence ID" value="XM_065798385.1"/>
</dbReference>
<keyword evidence="3" id="KW-0479">Metal-binding</keyword>
<evidence type="ECO:0000256" key="3">
    <source>
        <dbReference type="ARBA" id="ARBA00022723"/>
    </source>
</evidence>
<dbReference type="SUPFAM" id="SSF140996">
    <property type="entry name" value="Hermes dimerisation domain"/>
    <property type="match status" value="1"/>
</dbReference>
<evidence type="ECO:0000256" key="4">
    <source>
        <dbReference type="ARBA" id="ARBA00022771"/>
    </source>
</evidence>
<dbReference type="Pfam" id="PF14372">
    <property type="entry name" value="hAT-like_RNase-H"/>
    <property type="match status" value="1"/>
</dbReference>
<evidence type="ECO:0000256" key="9">
    <source>
        <dbReference type="ARBA" id="ARBA00023242"/>
    </source>
</evidence>
<comment type="subcellular location">
    <subcellularLocation>
        <location evidence="1">Nucleus</location>
    </subcellularLocation>
</comment>
<keyword evidence="7" id="KW-0238">DNA-binding</keyword>
<proteinExistence type="predicted"/>
<evidence type="ECO:0000256" key="2">
    <source>
        <dbReference type="ARBA" id="ARBA00011738"/>
    </source>
</evidence>
<evidence type="ECO:0000256" key="7">
    <source>
        <dbReference type="ARBA" id="ARBA00023125"/>
    </source>
</evidence>
<dbReference type="InterPro" id="IPR025525">
    <property type="entry name" value="hAT-like_transposase_RNase-H"/>
</dbReference>
<dbReference type="Pfam" id="PF02892">
    <property type="entry name" value="zf-BED"/>
    <property type="match status" value="1"/>
</dbReference>
<accession>A0ABM4BZ01</accession>
<sequence>MATGGAADVVALNPLVEKKGGKSHVWKYFGFAADDKGNMIDNQKTICKRCRRSFHSKGGNTSNLIKHLKDRHPDLMKEFKQLQAEEDHGTPPQTHKQETVTEVFQWQQKYDKNSLKARKLNLAVAEFICIDKVPIYTVQKYGFQQMLHHFNPKYQLPSRNFFMYTEIPRMYNDTRDLIIQHLRDKSFYSCTTDLWTSRTADTFMSLTLQYITKSWELQSWCLGCCGLNTDHTAESLKEAFEKKLEDWKLDIARMSDITTDNATNNKKAFEDYTWIPCFGHNLHLAVNKALDINRVSAVLSRLRKTISAFTRSPKLSRQLTKKQKDLSSPDHKLIHDEPTRWNSSYNMVERFLEQQQVVCTVLAEDRKKWHLMPKDSDITVLETVKAVLKPLSPFTDALSGEKHTTLSSVLPLLWKIFECLSHEQSDSALAQEMKEKIHKYLQHRYDDLQLRFLLNTATCLDPRFKNSFVSLKDDVKQSLLDEVKKMGNEKEGIASRVSRGLSSKEVRPSKKSKNDLKFLLSTIQGEKKEKGEPAPSSHAPLSASDEINGEFLVYDQMPEVSAEDDPLIWWKTNMGTLPQLSEFTRKYLCIAASSCSSERVFSTAGYIVSPRRSRLSQEHVDMLVFLSENLEMAKKVT</sequence>
<dbReference type="SUPFAM" id="SSF53098">
    <property type="entry name" value="Ribonuclease H-like"/>
    <property type="match status" value="1"/>
</dbReference>
<dbReference type="InterPro" id="IPR003656">
    <property type="entry name" value="Znf_BED"/>
</dbReference>
<evidence type="ECO:0000256" key="8">
    <source>
        <dbReference type="ARBA" id="ARBA00023163"/>
    </source>
</evidence>
<gene>
    <name evidence="13" type="primary">LOC136081102</name>
</gene>
<comment type="subunit">
    <text evidence="2">Homodimer.</text>
</comment>
<dbReference type="Pfam" id="PF05699">
    <property type="entry name" value="Dimer_Tnp_hAT"/>
    <property type="match status" value="1"/>
</dbReference>
<dbReference type="SMART" id="SM00614">
    <property type="entry name" value="ZnF_BED"/>
    <property type="match status" value="1"/>
</dbReference>
<feature type="domain" description="BED-type" evidence="11">
    <location>
        <begin position="20"/>
        <end position="79"/>
    </location>
</feature>
<keyword evidence="12" id="KW-1185">Reference proteome</keyword>
<dbReference type="InterPro" id="IPR012337">
    <property type="entry name" value="RNaseH-like_sf"/>
</dbReference>
<keyword evidence="9" id="KW-0539">Nucleus</keyword>
<dbReference type="Proteomes" id="UP001652625">
    <property type="component" value="Chromosome 06"/>
</dbReference>
<dbReference type="PANTHER" id="PTHR46481">
    <property type="entry name" value="ZINC FINGER BED DOMAIN-CONTAINING PROTEIN 4"/>
    <property type="match status" value="1"/>
</dbReference>
<evidence type="ECO:0000313" key="12">
    <source>
        <dbReference type="Proteomes" id="UP001652625"/>
    </source>
</evidence>
<keyword evidence="6" id="KW-0805">Transcription regulation</keyword>
<dbReference type="InterPro" id="IPR008906">
    <property type="entry name" value="HATC_C_dom"/>
</dbReference>
<evidence type="ECO:0000256" key="10">
    <source>
        <dbReference type="PROSITE-ProRule" id="PRU00027"/>
    </source>
</evidence>
<name>A0ABM4BZ01_HYDVU</name>
<evidence type="ECO:0000256" key="1">
    <source>
        <dbReference type="ARBA" id="ARBA00004123"/>
    </source>
</evidence>
<dbReference type="SUPFAM" id="SSF57667">
    <property type="entry name" value="beta-beta-alpha zinc fingers"/>
    <property type="match status" value="1"/>
</dbReference>
<organism evidence="12 13">
    <name type="scientific">Hydra vulgaris</name>
    <name type="common">Hydra</name>
    <name type="synonym">Hydra attenuata</name>
    <dbReference type="NCBI Taxonomy" id="6087"/>
    <lineage>
        <taxon>Eukaryota</taxon>
        <taxon>Metazoa</taxon>
        <taxon>Cnidaria</taxon>
        <taxon>Hydrozoa</taxon>
        <taxon>Hydroidolina</taxon>
        <taxon>Anthoathecata</taxon>
        <taxon>Aplanulata</taxon>
        <taxon>Hydridae</taxon>
        <taxon>Hydra</taxon>
    </lineage>
</organism>
<keyword evidence="5" id="KW-0862">Zinc</keyword>
<dbReference type="PROSITE" id="PS50808">
    <property type="entry name" value="ZF_BED"/>
    <property type="match status" value="1"/>
</dbReference>
<evidence type="ECO:0000256" key="5">
    <source>
        <dbReference type="ARBA" id="ARBA00022833"/>
    </source>
</evidence>
<protein>
    <submittedName>
        <fullName evidence="13">E3 SUMO-protein ligase ZBED1-like</fullName>
    </submittedName>
</protein>
<dbReference type="GeneID" id="136081102"/>
<dbReference type="PANTHER" id="PTHR46481:SF9">
    <property type="entry name" value="ZINC FINGER BED DOMAIN-CONTAINING PROTEIN 1-LIKE"/>
    <property type="match status" value="1"/>
</dbReference>
<evidence type="ECO:0000259" key="11">
    <source>
        <dbReference type="PROSITE" id="PS50808"/>
    </source>
</evidence>
<evidence type="ECO:0000313" key="13">
    <source>
        <dbReference type="RefSeq" id="XP_065654457.1"/>
    </source>
</evidence>
<dbReference type="InterPro" id="IPR052035">
    <property type="entry name" value="ZnF_BED_domain_contain"/>
</dbReference>
<keyword evidence="4 10" id="KW-0863">Zinc-finger</keyword>
<reference evidence="13" key="1">
    <citation type="submission" date="2025-08" db="UniProtKB">
        <authorList>
            <consortium name="RefSeq"/>
        </authorList>
    </citation>
    <scope>IDENTIFICATION</scope>
</reference>
<evidence type="ECO:0000256" key="6">
    <source>
        <dbReference type="ARBA" id="ARBA00023015"/>
    </source>
</evidence>
<keyword evidence="8" id="KW-0804">Transcription</keyword>